<comment type="caution">
    <text evidence="17">The sequence shown here is derived from an EMBL/GenBank/DDBJ whole genome shotgun (WGS) entry which is preliminary data.</text>
</comment>
<evidence type="ECO:0000256" key="12">
    <source>
        <dbReference type="ARBA" id="ARBA00023268"/>
    </source>
</evidence>
<dbReference type="Gene3D" id="2.40.30.30">
    <property type="entry name" value="Riboflavin kinase-like"/>
    <property type="match status" value="1"/>
</dbReference>
<sequence length="327" mass="36461">MKVFRGVPQHLKKVDCAVAIGNFDGVHRGHQALLEEVVHAADLRGLMPCAVTFEPHPKEVYPHGHEVLARVNNIRDKVLDIGACGIQRVIFLNFNERLARMSPRQFAEEILVEGLHARWVTVGEDFHFGYKGQGNVDDLKALGQELGFEVWVSPTLFHGTSRISSTRLRKALQDNDLYEVTQLLGHHYHITGRVVHGQELGRTLGFPTINLDCIPVDKNGEPAVKGVYAVFVHGLAHYPLGGVATITCRPTVTAGQPKKYLLETHIFDYHSDCYGKIVRVEFLDKLRDDKKFANLDELKAAINADAQKARGLVGLARSDTELTEMYG</sequence>
<dbReference type="Pfam" id="PF06574">
    <property type="entry name" value="FAD_syn"/>
    <property type="match status" value="1"/>
</dbReference>
<dbReference type="InterPro" id="IPR015865">
    <property type="entry name" value="Riboflavin_kinase_bac/euk"/>
</dbReference>
<dbReference type="PANTHER" id="PTHR22749">
    <property type="entry name" value="RIBOFLAVIN KINASE/FMN ADENYLYLTRANSFERASE"/>
    <property type="match status" value="1"/>
</dbReference>
<dbReference type="GO" id="GO:0009398">
    <property type="term" value="P:FMN biosynthetic process"/>
    <property type="evidence" value="ECO:0007669"/>
    <property type="project" value="UniProtKB-UniRule"/>
</dbReference>
<evidence type="ECO:0000256" key="8">
    <source>
        <dbReference type="ARBA" id="ARBA00022741"/>
    </source>
</evidence>
<evidence type="ECO:0000256" key="3">
    <source>
        <dbReference type="ARBA" id="ARBA00005201"/>
    </source>
</evidence>
<comment type="similarity">
    <text evidence="15">Belongs to the ribF family.</text>
</comment>
<keyword evidence="12" id="KW-0511">Multifunctional enzyme</keyword>
<keyword evidence="5 15" id="KW-0288">FMN</keyword>
<evidence type="ECO:0000313" key="18">
    <source>
        <dbReference type="Proteomes" id="UP000824083"/>
    </source>
</evidence>
<comment type="function">
    <text evidence="1">Catalyzes the phosphorylation of riboflavin to FMN followed by the adenylation of FMN to FAD.</text>
</comment>
<dbReference type="NCBIfam" id="NF004163">
    <property type="entry name" value="PRK05627.1-6"/>
    <property type="match status" value="1"/>
</dbReference>
<keyword evidence="11 15" id="KW-0067">ATP-binding</keyword>
<evidence type="ECO:0000256" key="10">
    <source>
        <dbReference type="ARBA" id="ARBA00022827"/>
    </source>
</evidence>
<dbReference type="NCBIfam" id="NF004159">
    <property type="entry name" value="PRK05627.1-2"/>
    <property type="match status" value="1"/>
</dbReference>
<protein>
    <recommendedName>
        <fullName evidence="15">Riboflavin biosynthesis protein</fullName>
    </recommendedName>
    <domain>
        <recommendedName>
            <fullName evidence="15">Riboflavin kinase</fullName>
            <ecNumber evidence="15">2.7.1.26</ecNumber>
        </recommendedName>
        <alternativeName>
            <fullName evidence="15">Flavokinase</fullName>
        </alternativeName>
    </domain>
    <domain>
        <recommendedName>
            <fullName evidence="15">FMN adenylyltransferase</fullName>
            <ecNumber evidence="15">2.7.7.2</ecNumber>
        </recommendedName>
        <alternativeName>
            <fullName evidence="15">FAD pyrophosphorylase</fullName>
        </alternativeName>
        <alternativeName>
            <fullName evidence="15">FAD synthase</fullName>
        </alternativeName>
    </domain>
</protein>
<dbReference type="GO" id="GO:0003919">
    <property type="term" value="F:FMN adenylyltransferase activity"/>
    <property type="evidence" value="ECO:0007669"/>
    <property type="project" value="UniProtKB-UniRule"/>
</dbReference>
<feature type="domain" description="Riboflavin kinase" evidence="16">
    <location>
        <begin position="183"/>
        <end position="314"/>
    </location>
</feature>
<evidence type="ECO:0000256" key="5">
    <source>
        <dbReference type="ARBA" id="ARBA00022643"/>
    </source>
</evidence>
<evidence type="ECO:0000256" key="6">
    <source>
        <dbReference type="ARBA" id="ARBA00022679"/>
    </source>
</evidence>
<keyword evidence="9 15" id="KW-0418">Kinase</keyword>
<keyword evidence="6 15" id="KW-0808">Transferase</keyword>
<evidence type="ECO:0000256" key="1">
    <source>
        <dbReference type="ARBA" id="ARBA00002121"/>
    </source>
</evidence>
<dbReference type="InterPro" id="IPR015864">
    <property type="entry name" value="FAD_synthase"/>
</dbReference>
<organism evidence="17 18">
    <name type="scientific">Candidatus Aphodousia faecigallinarum</name>
    <dbReference type="NCBI Taxonomy" id="2840677"/>
    <lineage>
        <taxon>Bacteria</taxon>
        <taxon>Pseudomonadati</taxon>
        <taxon>Pseudomonadota</taxon>
        <taxon>Betaproteobacteria</taxon>
        <taxon>Burkholderiales</taxon>
        <taxon>Sutterellaceae</taxon>
        <taxon>Sutterellaceae incertae sedis</taxon>
        <taxon>Candidatus Aphodousia</taxon>
    </lineage>
</organism>
<evidence type="ECO:0000259" key="16">
    <source>
        <dbReference type="SMART" id="SM00904"/>
    </source>
</evidence>
<gene>
    <name evidence="17" type="ORF">IAC56_00435</name>
</gene>
<keyword evidence="7 15" id="KW-0548">Nucleotidyltransferase</keyword>
<accession>A0A9D1IGS8</accession>
<dbReference type="InterPro" id="IPR002606">
    <property type="entry name" value="Riboflavin_kinase_bac"/>
</dbReference>
<evidence type="ECO:0000256" key="11">
    <source>
        <dbReference type="ARBA" id="ARBA00022840"/>
    </source>
</evidence>
<dbReference type="EMBL" id="DVMY01000013">
    <property type="protein sequence ID" value="HIU36738.1"/>
    <property type="molecule type" value="Genomic_DNA"/>
</dbReference>
<evidence type="ECO:0000313" key="17">
    <source>
        <dbReference type="EMBL" id="HIU36738.1"/>
    </source>
</evidence>
<dbReference type="CDD" id="cd02064">
    <property type="entry name" value="FAD_synthetase_N"/>
    <property type="match status" value="1"/>
</dbReference>
<dbReference type="InterPro" id="IPR014729">
    <property type="entry name" value="Rossmann-like_a/b/a_fold"/>
</dbReference>
<dbReference type="Pfam" id="PF01687">
    <property type="entry name" value="Flavokinase"/>
    <property type="match status" value="1"/>
</dbReference>
<dbReference type="FunFam" id="3.40.50.620:FF:000021">
    <property type="entry name" value="Riboflavin biosynthesis protein"/>
    <property type="match status" value="1"/>
</dbReference>
<dbReference type="InterPro" id="IPR023465">
    <property type="entry name" value="Riboflavin_kinase_dom_sf"/>
</dbReference>
<keyword evidence="8 15" id="KW-0547">Nucleotide-binding</keyword>
<dbReference type="NCBIfam" id="TIGR00083">
    <property type="entry name" value="ribF"/>
    <property type="match status" value="1"/>
</dbReference>
<reference evidence="17" key="2">
    <citation type="journal article" date="2021" name="PeerJ">
        <title>Extensive microbial diversity within the chicken gut microbiome revealed by metagenomics and culture.</title>
        <authorList>
            <person name="Gilroy R."/>
            <person name="Ravi A."/>
            <person name="Getino M."/>
            <person name="Pursley I."/>
            <person name="Horton D.L."/>
            <person name="Alikhan N.F."/>
            <person name="Baker D."/>
            <person name="Gharbi K."/>
            <person name="Hall N."/>
            <person name="Watson M."/>
            <person name="Adriaenssens E.M."/>
            <person name="Foster-Nyarko E."/>
            <person name="Jarju S."/>
            <person name="Secka A."/>
            <person name="Antonio M."/>
            <person name="Oren A."/>
            <person name="Chaudhuri R.R."/>
            <person name="La Ragione R."/>
            <person name="Hildebrand F."/>
            <person name="Pallen M.J."/>
        </authorList>
    </citation>
    <scope>NUCLEOTIDE SEQUENCE</scope>
    <source>
        <strain evidence="17">7463</strain>
    </source>
</reference>
<dbReference type="Proteomes" id="UP000824083">
    <property type="component" value="Unassembled WGS sequence"/>
</dbReference>
<dbReference type="AlphaFoldDB" id="A0A9D1IGS8"/>
<dbReference type="SUPFAM" id="SSF82114">
    <property type="entry name" value="Riboflavin kinase-like"/>
    <property type="match status" value="1"/>
</dbReference>
<dbReference type="GO" id="GO:0008531">
    <property type="term" value="F:riboflavin kinase activity"/>
    <property type="evidence" value="ECO:0007669"/>
    <property type="project" value="UniProtKB-UniRule"/>
</dbReference>
<name>A0A9D1IGS8_9BURK</name>
<evidence type="ECO:0000256" key="4">
    <source>
        <dbReference type="ARBA" id="ARBA00022630"/>
    </source>
</evidence>
<evidence type="ECO:0000256" key="7">
    <source>
        <dbReference type="ARBA" id="ARBA00022695"/>
    </source>
</evidence>
<comment type="pathway">
    <text evidence="2 15">Cofactor biosynthesis; FAD biosynthesis; FAD from FMN: step 1/1.</text>
</comment>
<dbReference type="PANTHER" id="PTHR22749:SF6">
    <property type="entry name" value="RIBOFLAVIN KINASE"/>
    <property type="match status" value="1"/>
</dbReference>
<proteinExistence type="inferred from homology"/>
<reference evidence="17" key="1">
    <citation type="submission" date="2020-10" db="EMBL/GenBank/DDBJ databases">
        <authorList>
            <person name="Gilroy R."/>
        </authorList>
    </citation>
    <scope>NUCLEOTIDE SEQUENCE</scope>
    <source>
        <strain evidence="17">7463</strain>
    </source>
</reference>
<dbReference type="PIRSF" id="PIRSF004491">
    <property type="entry name" value="FAD_Synth"/>
    <property type="match status" value="1"/>
</dbReference>
<dbReference type="SMART" id="SM00904">
    <property type="entry name" value="Flavokinase"/>
    <property type="match status" value="1"/>
</dbReference>
<evidence type="ECO:0000256" key="15">
    <source>
        <dbReference type="PIRNR" id="PIRNR004491"/>
    </source>
</evidence>
<dbReference type="EC" id="2.7.1.26" evidence="15"/>
<comment type="catalytic activity">
    <reaction evidence="13 15">
        <text>riboflavin + ATP = FMN + ADP + H(+)</text>
        <dbReference type="Rhea" id="RHEA:14357"/>
        <dbReference type="ChEBI" id="CHEBI:15378"/>
        <dbReference type="ChEBI" id="CHEBI:30616"/>
        <dbReference type="ChEBI" id="CHEBI:57986"/>
        <dbReference type="ChEBI" id="CHEBI:58210"/>
        <dbReference type="ChEBI" id="CHEBI:456216"/>
        <dbReference type="EC" id="2.7.1.26"/>
    </reaction>
</comment>
<comment type="catalytic activity">
    <reaction evidence="14 15">
        <text>FMN + ATP + H(+) = FAD + diphosphate</text>
        <dbReference type="Rhea" id="RHEA:17237"/>
        <dbReference type="ChEBI" id="CHEBI:15378"/>
        <dbReference type="ChEBI" id="CHEBI:30616"/>
        <dbReference type="ChEBI" id="CHEBI:33019"/>
        <dbReference type="ChEBI" id="CHEBI:57692"/>
        <dbReference type="ChEBI" id="CHEBI:58210"/>
        <dbReference type="EC" id="2.7.7.2"/>
    </reaction>
</comment>
<keyword evidence="10 15" id="KW-0274">FAD</keyword>
<evidence type="ECO:0000256" key="13">
    <source>
        <dbReference type="ARBA" id="ARBA00047880"/>
    </source>
</evidence>
<dbReference type="GO" id="GO:0006747">
    <property type="term" value="P:FAD biosynthetic process"/>
    <property type="evidence" value="ECO:0007669"/>
    <property type="project" value="UniProtKB-UniRule"/>
</dbReference>
<dbReference type="GO" id="GO:0005524">
    <property type="term" value="F:ATP binding"/>
    <property type="evidence" value="ECO:0007669"/>
    <property type="project" value="UniProtKB-UniRule"/>
</dbReference>
<evidence type="ECO:0000256" key="14">
    <source>
        <dbReference type="ARBA" id="ARBA00049494"/>
    </source>
</evidence>
<comment type="pathway">
    <text evidence="3 15">Cofactor biosynthesis; FMN biosynthesis; FMN from riboflavin (ATP route): step 1/1.</text>
</comment>
<evidence type="ECO:0000256" key="9">
    <source>
        <dbReference type="ARBA" id="ARBA00022777"/>
    </source>
</evidence>
<dbReference type="GO" id="GO:0009231">
    <property type="term" value="P:riboflavin biosynthetic process"/>
    <property type="evidence" value="ECO:0007669"/>
    <property type="project" value="InterPro"/>
</dbReference>
<dbReference type="EC" id="2.7.7.2" evidence="15"/>
<dbReference type="SUPFAM" id="SSF52374">
    <property type="entry name" value="Nucleotidylyl transferase"/>
    <property type="match status" value="1"/>
</dbReference>
<dbReference type="InterPro" id="IPR023468">
    <property type="entry name" value="Riboflavin_kinase"/>
</dbReference>
<dbReference type="Gene3D" id="3.40.50.620">
    <property type="entry name" value="HUPs"/>
    <property type="match status" value="1"/>
</dbReference>
<evidence type="ECO:0000256" key="2">
    <source>
        <dbReference type="ARBA" id="ARBA00004726"/>
    </source>
</evidence>
<keyword evidence="4 15" id="KW-0285">Flavoprotein</keyword>